<accession>A0A1G2CE82</accession>
<dbReference type="SUPFAM" id="SSF52540">
    <property type="entry name" value="P-loop containing nucleoside triphosphate hydrolases"/>
    <property type="match status" value="1"/>
</dbReference>
<reference evidence="2 3" key="1">
    <citation type="journal article" date="2016" name="Nat. Commun.">
        <title>Thousands of microbial genomes shed light on interconnected biogeochemical processes in an aquifer system.</title>
        <authorList>
            <person name="Anantharaman K."/>
            <person name="Brown C.T."/>
            <person name="Hug L.A."/>
            <person name="Sharon I."/>
            <person name="Castelle C.J."/>
            <person name="Probst A.J."/>
            <person name="Thomas B.C."/>
            <person name="Singh A."/>
            <person name="Wilkins M.J."/>
            <person name="Karaoz U."/>
            <person name="Brodie E.L."/>
            <person name="Williams K.H."/>
            <person name="Hubbard S.S."/>
            <person name="Banfield J.F."/>
        </authorList>
    </citation>
    <scope>NUCLEOTIDE SEQUENCE [LARGE SCALE GENOMIC DNA]</scope>
</reference>
<dbReference type="Gene3D" id="3.40.50.300">
    <property type="entry name" value="P-loop containing nucleotide triphosphate hydrolases"/>
    <property type="match status" value="1"/>
</dbReference>
<comment type="caution">
    <text evidence="2">The sequence shown here is derived from an EMBL/GenBank/DDBJ whole genome shotgun (WGS) entry which is preliminary data.</text>
</comment>
<feature type="domain" description="AAA" evidence="1">
    <location>
        <begin position="3"/>
        <end position="174"/>
    </location>
</feature>
<proteinExistence type="predicted"/>
<dbReference type="FunFam" id="3.40.50.300:FF:000285">
    <property type="entry name" value="Sporulation initiation inhibitor Soj"/>
    <property type="match status" value="1"/>
</dbReference>
<evidence type="ECO:0000259" key="1">
    <source>
        <dbReference type="Pfam" id="PF13614"/>
    </source>
</evidence>
<dbReference type="Pfam" id="PF13614">
    <property type="entry name" value="AAA_31"/>
    <property type="match status" value="1"/>
</dbReference>
<dbReference type="STRING" id="1798650.A2945_03945"/>
<evidence type="ECO:0000313" key="3">
    <source>
        <dbReference type="Proteomes" id="UP000178880"/>
    </source>
</evidence>
<dbReference type="PANTHER" id="PTHR13696:SF52">
    <property type="entry name" value="PARA FAMILY PROTEIN CT_582"/>
    <property type="match status" value="1"/>
</dbReference>
<dbReference type="CDD" id="cd02042">
    <property type="entry name" value="ParAB_family"/>
    <property type="match status" value="1"/>
</dbReference>
<organism evidence="2 3">
    <name type="scientific">Candidatus Liptonbacteria bacterium RIFCSPLOWO2_01_FULL_52_25</name>
    <dbReference type="NCBI Taxonomy" id="1798650"/>
    <lineage>
        <taxon>Bacteria</taxon>
        <taxon>Candidatus Liptoniibacteriota</taxon>
    </lineage>
</organism>
<gene>
    <name evidence="2" type="ORF">A2945_03945</name>
</gene>
<dbReference type="InterPro" id="IPR025669">
    <property type="entry name" value="AAA_dom"/>
</dbReference>
<dbReference type="InterPro" id="IPR050678">
    <property type="entry name" value="DNA_Partitioning_ATPase"/>
</dbReference>
<dbReference type="AlphaFoldDB" id="A0A1G2CE82"/>
<dbReference type="EMBL" id="MHLA01000025">
    <property type="protein sequence ID" value="OGY98970.1"/>
    <property type="molecule type" value="Genomic_DNA"/>
</dbReference>
<dbReference type="PANTHER" id="PTHR13696">
    <property type="entry name" value="P-LOOP CONTAINING NUCLEOSIDE TRIPHOSPHATE HYDROLASE"/>
    <property type="match status" value="1"/>
</dbReference>
<dbReference type="Proteomes" id="UP000178880">
    <property type="component" value="Unassembled WGS sequence"/>
</dbReference>
<dbReference type="InterPro" id="IPR027417">
    <property type="entry name" value="P-loop_NTPase"/>
</dbReference>
<sequence length="270" mass="29626">MARTIAICNAKGGVGKTTTAVNLGAYLAASGRRVLLVDFDPQANASSALGHNQAEAEYSVYHGILGHAEAETIIKPTPISNFHFVPAAPHLAGALVELVNVAEREYFLRKFLNGVRHKYDYILIDLPPSLSLLTVNGLVAADEVLIPVQSEYYSLEGLGQLLQTIGLIRENLRHPIGVMGAVVTMYDKREHLSREISKNLRRHFPHHVFTTEIPRSVYLAEAPSFSKPILLYRPDSLGAAAYRRLAEEVIGQEKNLHGEPVASENFGNLV</sequence>
<protein>
    <recommendedName>
        <fullName evidence="1">AAA domain-containing protein</fullName>
    </recommendedName>
</protein>
<name>A0A1G2CE82_9BACT</name>
<evidence type="ECO:0000313" key="2">
    <source>
        <dbReference type="EMBL" id="OGY98970.1"/>
    </source>
</evidence>